<evidence type="ECO:0000256" key="1">
    <source>
        <dbReference type="ARBA" id="ARBA00000382"/>
    </source>
</evidence>
<reference evidence="10" key="1">
    <citation type="journal article" date="2014" name="Genome Announc.">
        <title>Draft Genome Sequence of Clostridium straminisolvens Strain JCM 21531T, Isolated from a Cellulose-Degrading Bacterial Community.</title>
        <authorList>
            <person name="Yuki M."/>
            <person name="Oshima K."/>
            <person name="Suda W."/>
            <person name="Sakamoto M."/>
            <person name="Kitamura K."/>
            <person name="Iida T."/>
            <person name="Hattori M."/>
            <person name="Ohkuma M."/>
        </authorList>
    </citation>
    <scope>NUCLEOTIDE SEQUENCE [LARGE SCALE GENOMIC DNA]</scope>
    <source>
        <strain evidence="10">JCM 21531</strain>
    </source>
</reference>
<accession>W4VBJ8</accession>
<keyword evidence="8" id="KW-0624">Polysaccharide degradation</keyword>
<keyword evidence="4" id="KW-0378">Hydrolase</keyword>
<dbReference type="EMBL" id="BAVR01000093">
    <property type="protein sequence ID" value="GAE90790.1"/>
    <property type="molecule type" value="Genomic_DNA"/>
</dbReference>
<evidence type="ECO:0000256" key="3">
    <source>
        <dbReference type="ARBA" id="ARBA00012780"/>
    </source>
</evidence>
<keyword evidence="5" id="KW-0119">Carbohydrate metabolism</keyword>
<dbReference type="Pfam" id="PF17652">
    <property type="entry name" value="Glyco_hydro81C"/>
    <property type="match status" value="1"/>
</dbReference>
<comment type="catalytic activity">
    <reaction evidence="1">
        <text>Hydrolysis of (1-&gt;3)-beta-D-glucosidic linkages in (1-&gt;3)-beta-D-glucans.</text>
        <dbReference type="EC" id="3.2.1.39"/>
    </reaction>
</comment>
<feature type="domain" description="Glycosyl hydrolase family 81 C-terminal" evidence="9">
    <location>
        <begin position="2"/>
        <end position="95"/>
    </location>
</feature>
<proteinExistence type="inferred from homology"/>
<dbReference type="PANTHER" id="PTHR31983">
    <property type="entry name" value="ENDO-1,3(4)-BETA-GLUCANASE 1"/>
    <property type="match status" value="1"/>
</dbReference>
<sequence length="130" mass="14650">MTELLIKEIANWDRSDTRFPFLRNFDPYEGHSWAAGHAGFADGNNQESSSEAINAWQAIILWGEATGNKTIRDLGIYLYTTEIEAINNYWFDLYKDIFSPSYGHNYASMVWGANTAMKSGGTVQIPKSTV</sequence>
<dbReference type="GO" id="GO:0071555">
    <property type="term" value="P:cell wall organization"/>
    <property type="evidence" value="ECO:0007669"/>
    <property type="project" value="UniProtKB-KW"/>
</dbReference>
<dbReference type="AlphaFoldDB" id="W4VBJ8"/>
<dbReference type="STRING" id="1294263.JCM21531_4429"/>
<dbReference type="RefSeq" id="WP_279379106.1">
    <property type="nucleotide sequence ID" value="NZ_BAVR01000093.1"/>
</dbReference>
<evidence type="ECO:0000259" key="9">
    <source>
        <dbReference type="Pfam" id="PF17652"/>
    </source>
</evidence>
<evidence type="ECO:0000256" key="8">
    <source>
        <dbReference type="ARBA" id="ARBA00023326"/>
    </source>
</evidence>
<name>W4VBJ8_9FIRM</name>
<evidence type="ECO:0000256" key="7">
    <source>
        <dbReference type="ARBA" id="ARBA00023316"/>
    </source>
</evidence>
<comment type="caution">
    <text evidence="10">The sequence shown here is derived from an EMBL/GenBank/DDBJ whole genome shotgun (WGS) entry which is preliminary data.</text>
</comment>
<dbReference type="InterPro" id="IPR040720">
    <property type="entry name" value="GH81_C"/>
</dbReference>
<keyword evidence="11" id="KW-1185">Reference proteome</keyword>
<evidence type="ECO:0000256" key="5">
    <source>
        <dbReference type="ARBA" id="ARBA00023277"/>
    </source>
</evidence>
<dbReference type="PANTHER" id="PTHR31983:SF0">
    <property type="entry name" value="GLUCAN ENDO-1,3-BETA-D-GLUCOSIDASE 2"/>
    <property type="match status" value="1"/>
</dbReference>
<dbReference type="GO" id="GO:0052861">
    <property type="term" value="F:endo-1,3(4)-beta-glucanase activity"/>
    <property type="evidence" value="ECO:0007669"/>
    <property type="project" value="InterPro"/>
</dbReference>
<dbReference type="EC" id="3.2.1.39" evidence="3"/>
<evidence type="ECO:0000313" key="11">
    <source>
        <dbReference type="Proteomes" id="UP000019109"/>
    </source>
</evidence>
<evidence type="ECO:0000313" key="10">
    <source>
        <dbReference type="EMBL" id="GAE90790.1"/>
    </source>
</evidence>
<dbReference type="GO" id="GO:0000272">
    <property type="term" value="P:polysaccharide catabolic process"/>
    <property type="evidence" value="ECO:0007669"/>
    <property type="project" value="UniProtKB-KW"/>
</dbReference>
<evidence type="ECO:0000256" key="6">
    <source>
        <dbReference type="ARBA" id="ARBA00023295"/>
    </source>
</evidence>
<protein>
    <recommendedName>
        <fullName evidence="3">glucan endo-1,3-beta-D-glucosidase</fullName>
        <ecNumber evidence="3">3.2.1.39</ecNumber>
    </recommendedName>
</protein>
<gene>
    <name evidence="10" type="ORF">JCM21531_4429</name>
</gene>
<evidence type="ECO:0000256" key="2">
    <source>
        <dbReference type="ARBA" id="ARBA00010730"/>
    </source>
</evidence>
<keyword evidence="6" id="KW-0326">Glycosidase</keyword>
<dbReference type="GO" id="GO:0042973">
    <property type="term" value="F:glucan endo-1,3-beta-D-glucosidase activity"/>
    <property type="evidence" value="ECO:0007669"/>
    <property type="project" value="UniProtKB-EC"/>
</dbReference>
<dbReference type="InterPro" id="IPR005200">
    <property type="entry name" value="Endo-beta-glucanase"/>
</dbReference>
<dbReference type="Proteomes" id="UP000019109">
    <property type="component" value="Unassembled WGS sequence"/>
</dbReference>
<organism evidence="10 11">
    <name type="scientific">Acetivibrio straminisolvens JCM 21531</name>
    <dbReference type="NCBI Taxonomy" id="1294263"/>
    <lineage>
        <taxon>Bacteria</taxon>
        <taxon>Bacillati</taxon>
        <taxon>Bacillota</taxon>
        <taxon>Clostridia</taxon>
        <taxon>Eubacteriales</taxon>
        <taxon>Oscillospiraceae</taxon>
        <taxon>Acetivibrio</taxon>
    </lineage>
</organism>
<dbReference type="PROSITE" id="PS52008">
    <property type="entry name" value="GH81"/>
    <property type="match status" value="1"/>
</dbReference>
<keyword evidence="7" id="KW-0961">Cell wall biogenesis/degradation</keyword>
<evidence type="ECO:0000256" key="4">
    <source>
        <dbReference type="ARBA" id="ARBA00022801"/>
    </source>
</evidence>
<comment type="similarity">
    <text evidence="2">Belongs to the glycosyl hydrolase 81 family.</text>
</comment>